<evidence type="ECO:0000313" key="1">
    <source>
        <dbReference type="EMBL" id="KZP13980.1"/>
    </source>
</evidence>
<protein>
    <submittedName>
        <fullName evidence="1">Uncharacterized protein</fullName>
    </submittedName>
</protein>
<dbReference type="AlphaFoldDB" id="A0A166CTB8"/>
<gene>
    <name evidence="1" type="ORF">FIBSPDRAFT_960044</name>
</gene>
<dbReference type="Proteomes" id="UP000076532">
    <property type="component" value="Unassembled WGS sequence"/>
</dbReference>
<sequence length="145" mass="16633">MSAYSQDLESTRRIQTQLASAWQQGRDYWESHPHEKPNATQMGVDDYLVQTGLLSLQLCVAQHATPPRTPEPISPESSLRSPTFSLFSRLDSRGHQPRQIALHPVHALHSIAAPSTVWLHFQEILEMQERNFEIKPQRGRRKDKS</sequence>
<name>A0A166CTB8_9AGAM</name>
<keyword evidence="2" id="KW-1185">Reference proteome</keyword>
<reference evidence="1 2" key="1">
    <citation type="journal article" date="2016" name="Mol. Biol. Evol.">
        <title>Comparative Genomics of Early-Diverging Mushroom-Forming Fungi Provides Insights into the Origins of Lignocellulose Decay Capabilities.</title>
        <authorList>
            <person name="Nagy L.G."/>
            <person name="Riley R."/>
            <person name="Tritt A."/>
            <person name="Adam C."/>
            <person name="Daum C."/>
            <person name="Floudas D."/>
            <person name="Sun H."/>
            <person name="Yadav J.S."/>
            <person name="Pangilinan J."/>
            <person name="Larsson K.H."/>
            <person name="Matsuura K."/>
            <person name="Barry K."/>
            <person name="Labutti K."/>
            <person name="Kuo R."/>
            <person name="Ohm R.A."/>
            <person name="Bhattacharya S.S."/>
            <person name="Shirouzu T."/>
            <person name="Yoshinaga Y."/>
            <person name="Martin F.M."/>
            <person name="Grigoriev I.V."/>
            <person name="Hibbett D.S."/>
        </authorList>
    </citation>
    <scope>NUCLEOTIDE SEQUENCE [LARGE SCALE GENOMIC DNA]</scope>
    <source>
        <strain evidence="1 2">CBS 109695</strain>
    </source>
</reference>
<organism evidence="1 2">
    <name type="scientific">Athelia psychrophila</name>
    <dbReference type="NCBI Taxonomy" id="1759441"/>
    <lineage>
        <taxon>Eukaryota</taxon>
        <taxon>Fungi</taxon>
        <taxon>Dikarya</taxon>
        <taxon>Basidiomycota</taxon>
        <taxon>Agaricomycotina</taxon>
        <taxon>Agaricomycetes</taxon>
        <taxon>Agaricomycetidae</taxon>
        <taxon>Atheliales</taxon>
        <taxon>Atheliaceae</taxon>
        <taxon>Athelia</taxon>
    </lineage>
</organism>
<accession>A0A166CTB8</accession>
<proteinExistence type="predicted"/>
<dbReference type="EMBL" id="KV417624">
    <property type="protein sequence ID" value="KZP13980.1"/>
    <property type="molecule type" value="Genomic_DNA"/>
</dbReference>
<evidence type="ECO:0000313" key="2">
    <source>
        <dbReference type="Proteomes" id="UP000076532"/>
    </source>
</evidence>